<dbReference type="InterPro" id="IPR058709">
    <property type="entry name" value="BSH_RND-rel"/>
</dbReference>
<dbReference type="Proteomes" id="UP000831151">
    <property type="component" value="Chromosome"/>
</dbReference>
<evidence type="ECO:0000259" key="2">
    <source>
        <dbReference type="Pfam" id="PF26018"/>
    </source>
</evidence>
<organism evidence="3 4">
    <name type="scientific">Fenollaria massiliensis</name>
    <dbReference type="NCBI Taxonomy" id="938288"/>
    <lineage>
        <taxon>Bacteria</taxon>
        <taxon>Bacillati</taxon>
        <taxon>Bacillota</taxon>
        <taxon>Clostridia</taxon>
        <taxon>Eubacteriales</taxon>
        <taxon>Fenollaria</taxon>
    </lineage>
</organism>
<feature type="transmembrane region" description="Helical" evidence="1">
    <location>
        <begin position="12"/>
        <end position="36"/>
    </location>
</feature>
<dbReference type="KEGG" id="fms:M1R53_02970"/>
<keyword evidence="1" id="KW-0812">Transmembrane</keyword>
<evidence type="ECO:0000313" key="3">
    <source>
        <dbReference type="EMBL" id="UQK59621.1"/>
    </source>
</evidence>
<dbReference type="Pfam" id="PF26018">
    <property type="entry name" value="BSH_RND_rel"/>
    <property type="match status" value="1"/>
</dbReference>
<dbReference type="RefSeq" id="WP_106017954.1">
    <property type="nucleotide sequence ID" value="NZ_CP096649.1"/>
</dbReference>
<feature type="domain" description="RND related barrel-sandwich hybrid" evidence="2">
    <location>
        <begin position="64"/>
        <end position="232"/>
    </location>
</feature>
<evidence type="ECO:0000256" key="1">
    <source>
        <dbReference type="SAM" id="Phobius"/>
    </source>
</evidence>
<dbReference type="EMBL" id="CP096649">
    <property type="protein sequence ID" value="UQK59621.1"/>
    <property type="molecule type" value="Genomic_DNA"/>
</dbReference>
<name>A0A9E7IXK9_9FIRM</name>
<evidence type="ECO:0000313" key="4">
    <source>
        <dbReference type="Proteomes" id="UP000831151"/>
    </source>
</evidence>
<protein>
    <recommendedName>
        <fullName evidence="2">RND related barrel-sandwich hybrid domain-containing protein</fullName>
    </recommendedName>
</protein>
<sequence>MKIDKKNGKGFSSFLGALVAFIFIIVAFNTIITSFFKKDVKTETPVEEVFYNSVVMNAALIKNEEVYQAGRNSYFTTQAKEGEKVKKGLENLSVTKSANDVIDKKLAAINKRLKDLDYDTSDDIGLDNKVMTSKIKALQISINQKRYEDLSQILNSTEDDEDKYYESIKNYSIDKLLEMKDELLINKRSDAPSIRVSMSGIVSYFIDGLEDKYTNKNFDAIFEKDLLEDSKSYSINKAQSNDKFKIFDNFSMNILAFSNNEKLEDVGVNDVVLIEWDLTGTKTYARVLKKEKVDKTYKFLLNIRERISELYKDRFSKMEIIFDEYKTFKLPKSALIDKGSEKGVYIKDIDNTIRYKRVLLVGSDRDNIYVMRTDDNGLMKYKKLKFRSIKYYDEVVVFPSTVKEGDIL</sequence>
<gene>
    <name evidence="3" type="ORF">M1R53_02970</name>
</gene>
<keyword evidence="1" id="KW-0472">Membrane</keyword>
<dbReference type="AlphaFoldDB" id="A0A9E7IXK9"/>
<accession>A0A9E7IXK9</accession>
<keyword evidence="1" id="KW-1133">Transmembrane helix</keyword>
<proteinExistence type="predicted"/>
<reference evidence="3" key="1">
    <citation type="submission" date="2022-04" db="EMBL/GenBank/DDBJ databases">
        <title>Complete genome sequences of Ezakiella coagulans and Fenollaria massiliensis.</title>
        <authorList>
            <person name="France M.T."/>
            <person name="Clifford J."/>
            <person name="Narina S."/>
            <person name="Rutt L."/>
            <person name="Ravel J."/>
        </authorList>
    </citation>
    <scope>NUCLEOTIDE SEQUENCE</scope>
    <source>
        <strain evidence="3">C0061C2</strain>
    </source>
</reference>
<keyword evidence="4" id="KW-1185">Reference proteome</keyword>